<evidence type="ECO:0000313" key="2">
    <source>
        <dbReference type="EMBL" id="CAI9278778.1"/>
    </source>
</evidence>
<sequence length="187" mass="20608">MPIVPKESSMGTDEEILKNSKKLDSSSPLSLTTPCLTDELDWSLNLNDFELSLLHDFIRDGGNGSSPPPDDETLAVISTNVELSTAPPQHHSKSPENSPNLPAMAASPQLIPSGGLVEAAMAFDRAAVKYRGLGAVLNFPELIGTHDQSPESIPQRKARRRRSRRVCRWLRRRNRQPPERGDTVHAK</sequence>
<proteinExistence type="predicted"/>
<accession>A0AA35YRB4</accession>
<keyword evidence="4" id="KW-1185">Reference proteome</keyword>
<feature type="compositionally biased region" description="Basic and acidic residues" evidence="1">
    <location>
        <begin position="15"/>
        <end position="24"/>
    </location>
</feature>
<evidence type="ECO:0000313" key="4">
    <source>
        <dbReference type="Proteomes" id="UP001177003"/>
    </source>
</evidence>
<feature type="region of interest" description="Disordered" evidence="1">
    <location>
        <begin position="144"/>
        <end position="187"/>
    </location>
</feature>
<feature type="region of interest" description="Disordered" evidence="1">
    <location>
        <begin position="1"/>
        <end position="30"/>
    </location>
</feature>
<evidence type="ECO:0008006" key="5">
    <source>
        <dbReference type="Google" id="ProtNLM"/>
    </source>
</evidence>
<feature type="compositionally biased region" description="Basic residues" evidence="1">
    <location>
        <begin position="156"/>
        <end position="175"/>
    </location>
</feature>
<evidence type="ECO:0000256" key="1">
    <source>
        <dbReference type="SAM" id="MobiDB-lite"/>
    </source>
</evidence>
<dbReference type="AlphaFoldDB" id="A0AA35YRB4"/>
<dbReference type="InterPro" id="IPR036955">
    <property type="entry name" value="AP2/ERF_dom_sf"/>
</dbReference>
<reference evidence="3" key="1">
    <citation type="submission" date="2023-04" db="EMBL/GenBank/DDBJ databases">
        <authorList>
            <person name="Vijverberg K."/>
            <person name="Xiong W."/>
            <person name="Schranz E."/>
        </authorList>
    </citation>
    <scope>NUCLEOTIDE SEQUENCE</scope>
</reference>
<organism evidence="3 4">
    <name type="scientific">Lactuca saligna</name>
    <name type="common">Willowleaf lettuce</name>
    <dbReference type="NCBI Taxonomy" id="75948"/>
    <lineage>
        <taxon>Eukaryota</taxon>
        <taxon>Viridiplantae</taxon>
        <taxon>Streptophyta</taxon>
        <taxon>Embryophyta</taxon>
        <taxon>Tracheophyta</taxon>
        <taxon>Spermatophyta</taxon>
        <taxon>Magnoliopsida</taxon>
        <taxon>eudicotyledons</taxon>
        <taxon>Gunneridae</taxon>
        <taxon>Pentapetalae</taxon>
        <taxon>asterids</taxon>
        <taxon>campanulids</taxon>
        <taxon>Asterales</taxon>
        <taxon>Asteraceae</taxon>
        <taxon>Cichorioideae</taxon>
        <taxon>Cichorieae</taxon>
        <taxon>Lactucinae</taxon>
        <taxon>Lactuca</taxon>
    </lineage>
</organism>
<gene>
    <name evidence="2" type="ORF">LSALG_LOCUS18620</name>
    <name evidence="3" type="ORF">LSALG_LOCUS18621</name>
</gene>
<dbReference type="Proteomes" id="UP001177003">
    <property type="component" value="Chromosome 4"/>
</dbReference>
<dbReference type="EMBL" id="OX465080">
    <property type="protein sequence ID" value="CAI9278778.1"/>
    <property type="molecule type" value="Genomic_DNA"/>
</dbReference>
<name>A0AA35YRB4_LACSI</name>
<dbReference type="Gene3D" id="3.30.730.10">
    <property type="entry name" value="AP2/ERF domain"/>
    <property type="match status" value="1"/>
</dbReference>
<feature type="compositionally biased region" description="Basic and acidic residues" evidence="1">
    <location>
        <begin position="176"/>
        <end position="187"/>
    </location>
</feature>
<protein>
    <recommendedName>
        <fullName evidence="5">AP2/ERF domain-containing protein</fullName>
    </recommendedName>
</protein>
<dbReference type="GO" id="GO:0003700">
    <property type="term" value="F:DNA-binding transcription factor activity"/>
    <property type="evidence" value="ECO:0007669"/>
    <property type="project" value="InterPro"/>
</dbReference>
<evidence type="ECO:0000313" key="3">
    <source>
        <dbReference type="EMBL" id="CAI9278781.1"/>
    </source>
</evidence>
<feature type="region of interest" description="Disordered" evidence="1">
    <location>
        <begin position="85"/>
        <end position="105"/>
    </location>
</feature>
<dbReference type="EMBL" id="OX465080">
    <property type="protein sequence ID" value="CAI9278781.1"/>
    <property type="molecule type" value="Genomic_DNA"/>
</dbReference>